<dbReference type="OrthoDB" id="9779102at2"/>
<evidence type="ECO:0000313" key="2">
    <source>
        <dbReference type="EMBL" id="TDD71146.1"/>
    </source>
</evidence>
<dbReference type="AlphaFoldDB" id="A0A4R5AI70"/>
<dbReference type="InterPro" id="IPR035328">
    <property type="entry name" value="DUF3048_C"/>
</dbReference>
<comment type="caution">
    <text evidence="2">The sequence shown here is derived from an EMBL/GenBank/DDBJ whole genome shotgun (WGS) entry which is preliminary data.</text>
</comment>
<dbReference type="SUPFAM" id="SSF159774">
    <property type="entry name" value="YerB-like"/>
    <property type="match status" value="1"/>
</dbReference>
<dbReference type="Gene3D" id="3.50.90.10">
    <property type="entry name" value="YerB-like"/>
    <property type="match status" value="1"/>
</dbReference>
<name>A0A4R5AI70_9ACTN</name>
<organism evidence="2 3">
    <name type="scientific">Actinomadura rubrisoli</name>
    <dbReference type="NCBI Taxonomy" id="2530368"/>
    <lineage>
        <taxon>Bacteria</taxon>
        <taxon>Bacillati</taxon>
        <taxon>Actinomycetota</taxon>
        <taxon>Actinomycetes</taxon>
        <taxon>Streptosporangiales</taxon>
        <taxon>Thermomonosporaceae</taxon>
        <taxon>Actinomadura</taxon>
    </lineage>
</organism>
<dbReference type="EMBL" id="SMKU01000294">
    <property type="protein sequence ID" value="TDD71146.1"/>
    <property type="molecule type" value="Genomic_DNA"/>
</dbReference>
<feature type="non-terminal residue" evidence="2">
    <location>
        <position position="1"/>
    </location>
</feature>
<sequence>APQGGRPTRSFTARWPAATMGFTWSARQKRWLATWGGQPDRAAEGGQLGGRTIVVQYAKTTRSRFHDFLGSYTPLIHTTGAGRAVVLRDGRAYQARWSRPTQDKGTTYTTPAGEPINFAPGQVWVVLLNDGKPYIP</sequence>
<dbReference type="RefSeq" id="WP_131901433.1">
    <property type="nucleotide sequence ID" value="NZ_SMKU01000294.1"/>
</dbReference>
<protein>
    <submittedName>
        <fullName evidence="2">DUF3048 domain-containing protein</fullName>
    </submittedName>
</protein>
<dbReference type="InterPro" id="IPR023158">
    <property type="entry name" value="YerB-like_sf"/>
</dbReference>
<dbReference type="Proteomes" id="UP000294513">
    <property type="component" value="Unassembled WGS sequence"/>
</dbReference>
<gene>
    <name evidence="2" type="ORF">E1298_36130</name>
</gene>
<accession>A0A4R5AI70</accession>
<reference evidence="2 3" key="1">
    <citation type="submission" date="2019-03" db="EMBL/GenBank/DDBJ databases">
        <title>Draft genome sequences of novel Actinobacteria.</title>
        <authorList>
            <person name="Sahin N."/>
            <person name="Ay H."/>
            <person name="Saygin H."/>
        </authorList>
    </citation>
    <scope>NUCLEOTIDE SEQUENCE [LARGE SCALE GENOMIC DNA]</scope>
    <source>
        <strain evidence="2 3">H3C3</strain>
    </source>
</reference>
<keyword evidence="3" id="KW-1185">Reference proteome</keyword>
<evidence type="ECO:0000259" key="1">
    <source>
        <dbReference type="Pfam" id="PF17479"/>
    </source>
</evidence>
<feature type="domain" description="DUF3048" evidence="1">
    <location>
        <begin position="15"/>
        <end position="125"/>
    </location>
</feature>
<proteinExistence type="predicted"/>
<evidence type="ECO:0000313" key="3">
    <source>
        <dbReference type="Proteomes" id="UP000294513"/>
    </source>
</evidence>
<dbReference type="Pfam" id="PF17479">
    <property type="entry name" value="DUF3048_C"/>
    <property type="match status" value="1"/>
</dbReference>